<dbReference type="AlphaFoldDB" id="A0A4V3DX33"/>
<sequence length="274" mass="30020">MSEPITPDPSTGSGRKTAKSAKASVESAAPQAATAPASPAPPPGDKRSRAVEALMRLASDRPWSDIELSDVAREADLTLSEMRDLFPSKGAILEGFTRMIDKIVIEGTSDDLVGEPARERIFDVMMRRLDAVAPYRPALRRITWALRTDLTSLGALNRMALNSARYMLAAAGVPTEGPLGFVKLQGFVLAQANVMETWFEDDDPTLARTMARLDRELGRGEKLMGRAEDMRRLTAPLRAFGQALLDGRDRMRRRSSRSERDPAEGEREDPAAAI</sequence>
<evidence type="ECO:0000313" key="3">
    <source>
        <dbReference type="Proteomes" id="UP000295122"/>
    </source>
</evidence>
<evidence type="ECO:0000256" key="1">
    <source>
        <dbReference type="SAM" id="MobiDB-lite"/>
    </source>
</evidence>
<dbReference type="InterPro" id="IPR009057">
    <property type="entry name" value="Homeodomain-like_sf"/>
</dbReference>
<feature type="compositionally biased region" description="Basic and acidic residues" evidence="1">
    <location>
        <begin position="256"/>
        <end position="274"/>
    </location>
</feature>
<dbReference type="OrthoDB" id="7828598at2"/>
<dbReference type="EMBL" id="SNZR01000016">
    <property type="protein sequence ID" value="TDR87149.1"/>
    <property type="molecule type" value="Genomic_DNA"/>
</dbReference>
<name>A0A4V3DX33_9HYPH</name>
<keyword evidence="3" id="KW-1185">Reference proteome</keyword>
<dbReference type="Proteomes" id="UP000295122">
    <property type="component" value="Unassembled WGS sequence"/>
</dbReference>
<organism evidence="2 3">
    <name type="scientific">Enterovirga rhinocerotis</name>
    <dbReference type="NCBI Taxonomy" id="1339210"/>
    <lineage>
        <taxon>Bacteria</taxon>
        <taxon>Pseudomonadati</taxon>
        <taxon>Pseudomonadota</taxon>
        <taxon>Alphaproteobacteria</taxon>
        <taxon>Hyphomicrobiales</taxon>
        <taxon>Methylobacteriaceae</taxon>
        <taxon>Enterovirga</taxon>
    </lineage>
</organism>
<dbReference type="RefSeq" id="WP_133773823.1">
    <property type="nucleotide sequence ID" value="NZ_SNZR01000016.1"/>
</dbReference>
<evidence type="ECO:0000313" key="2">
    <source>
        <dbReference type="EMBL" id="TDR87149.1"/>
    </source>
</evidence>
<dbReference type="SUPFAM" id="SSF46689">
    <property type="entry name" value="Homeodomain-like"/>
    <property type="match status" value="1"/>
</dbReference>
<comment type="caution">
    <text evidence="2">The sequence shown here is derived from an EMBL/GenBank/DDBJ whole genome shotgun (WGS) entry which is preliminary data.</text>
</comment>
<accession>A0A4V3DX33</accession>
<feature type="compositionally biased region" description="Low complexity" evidence="1">
    <location>
        <begin position="20"/>
        <end position="37"/>
    </location>
</feature>
<proteinExistence type="predicted"/>
<feature type="region of interest" description="Disordered" evidence="1">
    <location>
        <begin position="246"/>
        <end position="274"/>
    </location>
</feature>
<dbReference type="Gene3D" id="1.10.357.10">
    <property type="entry name" value="Tetracycline Repressor, domain 2"/>
    <property type="match status" value="1"/>
</dbReference>
<gene>
    <name evidence="2" type="ORF">EV668_4229</name>
</gene>
<reference evidence="2 3" key="1">
    <citation type="submission" date="2019-03" db="EMBL/GenBank/DDBJ databases">
        <title>Genomic Encyclopedia of Type Strains, Phase IV (KMG-IV): sequencing the most valuable type-strain genomes for metagenomic binning, comparative biology and taxonomic classification.</title>
        <authorList>
            <person name="Goeker M."/>
        </authorList>
    </citation>
    <scope>NUCLEOTIDE SEQUENCE [LARGE SCALE GENOMIC DNA]</scope>
    <source>
        <strain evidence="2 3">DSM 25903</strain>
    </source>
</reference>
<protein>
    <submittedName>
        <fullName evidence="2">TetR family transcriptional regulator</fullName>
    </submittedName>
</protein>
<feature type="region of interest" description="Disordered" evidence="1">
    <location>
        <begin position="1"/>
        <end position="47"/>
    </location>
</feature>